<feature type="transmembrane region" description="Helical" evidence="11">
    <location>
        <begin position="87"/>
        <end position="108"/>
    </location>
</feature>
<comment type="similarity">
    <text evidence="2 10">Belongs to the MIP/aquaporin (TC 1.A.8) family.</text>
</comment>
<dbReference type="InterPro" id="IPR022357">
    <property type="entry name" value="MIP_CS"/>
</dbReference>
<dbReference type="InterPro" id="IPR023271">
    <property type="entry name" value="Aquaporin-like"/>
</dbReference>
<dbReference type="Pfam" id="PF00230">
    <property type="entry name" value="MIP"/>
    <property type="match status" value="1"/>
</dbReference>
<evidence type="ECO:0000256" key="7">
    <source>
        <dbReference type="ARBA" id="ARBA00033993"/>
    </source>
</evidence>
<comment type="catalytic activity">
    <reaction evidence="9">
        <text>glycerol(in) = glycerol(out)</text>
        <dbReference type="Rhea" id="RHEA:29675"/>
        <dbReference type="ChEBI" id="CHEBI:17754"/>
    </reaction>
</comment>
<dbReference type="InterPro" id="IPR000425">
    <property type="entry name" value="MIP"/>
</dbReference>
<keyword evidence="4 10" id="KW-0812">Transmembrane</keyword>
<reference evidence="12 13" key="1">
    <citation type="submission" date="2021-04" db="EMBL/GenBank/DDBJ databases">
        <authorList>
            <person name="Bliznina A."/>
        </authorList>
    </citation>
    <scope>NUCLEOTIDE SEQUENCE [LARGE SCALE GENOMIC DNA]</scope>
</reference>
<evidence type="ECO:0000256" key="6">
    <source>
        <dbReference type="ARBA" id="ARBA00023136"/>
    </source>
</evidence>
<feature type="transmembrane region" description="Helical" evidence="11">
    <location>
        <begin position="41"/>
        <end position="59"/>
    </location>
</feature>
<name>A0ABN7RLP3_OIKDI</name>
<protein>
    <submittedName>
        <fullName evidence="12">Oidioi.mRNA.OKI2018_I69.PAR.g8761.t1.cds</fullName>
    </submittedName>
</protein>
<feature type="transmembrane region" description="Helical" evidence="11">
    <location>
        <begin position="165"/>
        <end position="189"/>
    </location>
</feature>
<evidence type="ECO:0000313" key="13">
    <source>
        <dbReference type="Proteomes" id="UP001158576"/>
    </source>
</evidence>
<dbReference type="Proteomes" id="UP001158576">
    <property type="component" value="Chromosome PAR"/>
</dbReference>
<dbReference type="PRINTS" id="PR00783">
    <property type="entry name" value="MINTRINSICP"/>
</dbReference>
<accession>A0ABN7RLP3</accession>
<feature type="transmembrane region" description="Helical" evidence="11">
    <location>
        <begin position="219"/>
        <end position="239"/>
    </location>
</feature>
<dbReference type="PROSITE" id="PS00221">
    <property type="entry name" value="MIP"/>
    <property type="match status" value="1"/>
</dbReference>
<feature type="transmembrane region" description="Helical" evidence="11">
    <location>
        <begin position="12"/>
        <end position="35"/>
    </location>
</feature>
<organism evidence="12 13">
    <name type="scientific">Oikopleura dioica</name>
    <name type="common">Tunicate</name>
    <dbReference type="NCBI Taxonomy" id="34765"/>
    <lineage>
        <taxon>Eukaryota</taxon>
        <taxon>Metazoa</taxon>
        <taxon>Chordata</taxon>
        <taxon>Tunicata</taxon>
        <taxon>Appendicularia</taxon>
        <taxon>Copelata</taxon>
        <taxon>Oikopleuridae</taxon>
        <taxon>Oikopleura</taxon>
    </lineage>
</organism>
<comment type="catalytic activity">
    <reaction evidence="8">
        <text>H2O(in) = H2O(out)</text>
        <dbReference type="Rhea" id="RHEA:29667"/>
        <dbReference type="ChEBI" id="CHEBI:15377"/>
    </reaction>
</comment>
<proteinExistence type="inferred from homology"/>
<dbReference type="InterPro" id="IPR050363">
    <property type="entry name" value="MIP/Aquaporin"/>
</dbReference>
<evidence type="ECO:0000256" key="8">
    <source>
        <dbReference type="ARBA" id="ARBA00034651"/>
    </source>
</evidence>
<keyword evidence="5 11" id="KW-1133">Transmembrane helix</keyword>
<gene>
    <name evidence="12" type="ORF">OKIOD_LOCUS319</name>
</gene>
<evidence type="ECO:0000256" key="5">
    <source>
        <dbReference type="ARBA" id="ARBA00022989"/>
    </source>
</evidence>
<dbReference type="SUPFAM" id="SSF81338">
    <property type="entry name" value="Aquaporin-like"/>
    <property type="match status" value="1"/>
</dbReference>
<evidence type="ECO:0000313" key="12">
    <source>
        <dbReference type="EMBL" id="CAG5077585.1"/>
    </source>
</evidence>
<evidence type="ECO:0000256" key="3">
    <source>
        <dbReference type="ARBA" id="ARBA00022448"/>
    </source>
</evidence>
<keyword evidence="6 11" id="KW-0472">Membrane</keyword>
<evidence type="ECO:0000256" key="10">
    <source>
        <dbReference type="RuleBase" id="RU000477"/>
    </source>
</evidence>
<dbReference type="PANTHER" id="PTHR43829">
    <property type="entry name" value="AQUAPORIN OR AQUAGLYCEROPORIN RELATED"/>
    <property type="match status" value="1"/>
</dbReference>
<comment type="catalytic activity">
    <reaction evidence="7">
        <text>urea(in) = urea(out)</text>
        <dbReference type="Rhea" id="RHEA:32799"/>
        <dbReference type="ChEBI" id="CHEBI:16199"/>
    </reaction>
</comment>
<dbReference type="EMBL" id="OU015568">
    <property type="protein sequence ID" value="CAG5077585.1"/>
    <property type="molecule type" value="Genomic_DNA"/>
</dbReference>
<comment type="subcellular location">
    <subcellularLocation>
        <location evidence="1">Membrane</location>
        <topology evidence="1">Multi-pass membrane protein</topology>
    </subcellularLocation>
</comment>
<keyword evidence="13" id="KW-1185">Reference proteome</keyword>
<evidence type="ECO:0000256" key="4">
    <source>
        <dbReference type="ARBA" id="ARBA00022692"/>
    </source>
</evidence>
<dbReference type="Gene3D" id="1.20.1080.10">
    <property type="entry name" value="Glycerol uptake facilitator protein"/>
    <property type="match status" value="1"/>
</dbReference>
<evidence type="ECO:0000256" key="1">
    <source>
        <dbReference type="ARBA" id="ARBA00004141"/>
    </source>
</evidence>
<evidence type="ECO:0000256" key="11">
    <source>
        <dbReference type="SAM" id="Phobius"/>
    </source>
</evidence>
<keyword evidence="3 10" id="KW-0813">Transport</keyword>
<dbReference type="PANTHER" id="PTHR43829:SF9">
    <property type="entry name" value="AQUAPORIN-9"/>
    <property type="match status" value="1"/>
</dbReference>
<sequence length="277" mass="30409">MGNARRLFDICVAEMIGTAILCGFGLASIAVNTIAPERGSFLQVHISWGVGAMFGVYCARHKSPGHINPSVTFAKLLRRNIDVIDGILMIISQCIGAFLAAALVYWVYMDIDVNLNNASIFATYPRMGVTTGQAMVSSIVGTAFMILSINGVAQSKPAHKPDLTLLPLYTGVAVMTYGICFSLNTGYAINPARDIGPRFFIFLVGFPDSFARGNDLISWYWWIPIISPLIGAILANFIFDNFIKGDYWIDLGTCKSCLRRNEIDDVKNDENKNTTEL</sequence>
<evidence type="ECO:0000256" key="9">
    <source>
        <dbReference type="ARBA" id="ARBA00049405"/>
    </source>
</evidence>
<feature type="transmembrane region" description="Helical" evidence="11">
    <location>
        <begin position="134"/>
        <end position="153"/>
    </location>
</feature>
<evidence type="ECO:0000256" key="2">
    <source>
        <dbReference type="ARBA" id="ARBA00006175"/>
    </source>
</evidence>